<dbReference type="GO" id="GO:0005524">
    <property type="term" value="F:ATP binding"/>
    <property type="evidence" value="ECO:0007669"/>
    <property type="project" value="UniProtKB-KW"/>
</dbReference>
<dbReference type="InterPro" id="IPR027417">
    <property type="entry name" value="P-loop_NTPase"/>
</dbReference>
<dbReference type="InterPro" id="IPR014001">
    <property type="entry name" value="Helicase_ATP-bd"/>
</dbReference>
<accession>A0A7J5XVZ0</accession>
<dbReference type="GO" id="GO:0003725">
    <property type="term" value="F:double-stranded RNA binding"/>
    <property type="evidence" value="ECO:0007669"/>
    <property type="project" value="TreeGrafter"/>
</dbReference>
<dbReference type="Pfam" id="PF00271">
    <property type="entry name" value="Helicase_C"/>
    <property type="match status" value="1"/>
</dbReference>
<evidence type="ECO:0000313" key="10">
    <source>
        <dbReference type="Proteomes" id="UP000518266"/>
    </source>
</evidence>
<evidence type="ECO:0000313" key="9">
    <source>
        <dbReference type="EMBL" id="KAF3841275.1"/>
    </source>
</evidence>
<dbReference type="Gene3D" id="1.20.120.1080">
    <property type="match status" value="1"/>
</dbReference>
<dbReference type="PROSITE" id="PS51194">
    <property type="entry name" value="HELICASE_CTER"/>
    <property type="match status" value="1"/>
</dbReference>
<dbReference type="Pfam" id="PF21010">
    <property type="entry name" value="HA2_C"/>
    <property type="match status" value="1"/>
</dbReference>
<dbReference type="Pfam" id="PF04408">
    <property type="entry name" value="WHD_HA2"/>
    <property type="match status" value="1"/>
</dbReference>
<evidence type="ECO:0000259" key="7">
    <source>
        <dbReference type="PROSITE" id="PS51192"/>
    </source>
</evidence>
<dbReference type="OrthoDB" id="10253254at2759"/>
<evidence type="ECO:0000259" key="8">
    <source>
        <dbReference type="PROSITE" id="PS51194"/>
    </source>
</evidence>
<dbReference type="EMBL" id="JAAKFY010000020">
    <property type="protein sequence ID" value="KAF3841275.1"/>
    <property type="molecule type" value="Genomic_DNA"/>
</dbReference>
<evidence type="ECO:0000256" key="1">
    <source>
        <dbReference type="ARBA" id="ARBA00012552"/>
    </source>
</evidence>
<dbReference type="SMART" id="SM00847">
    <property type="entry name" value="HA2"/>
    <property type="match status" value="1"/>
</dbReference>
<evidence type="ECO:0000256" key="3">
    <source>
        <dbReference type="ARBA" id="ARBA00022801"/>
    </source>
</evidence>
<comment type="catalytic activity">
    <reaction evidence="6">
        <text>ATP + H2O = ADP + phosphate + H(+)</text>
        <dbReference type="Rhea" id="RHEA:13065"/>
        <dbReference type="ChEBI" id="CHEBI:15377"/>
        <dbReference type="ChEBI" id="CHEBI:15378"/>
        <dbReference type="ChEBI" id="CHEBI:30616"/>
        <dbReference type="ChEBI" id="CHEBI:43474"/>
        <dbReference type="ChEBI" id="CHEBI:456216"/>
        <dbReference type="EC" id="3.6.4.13"/>
    </reaction>
</comment>
<dbReference type="GO" id="GO:0016787">
    <property type="term" value="F:hydrolase activity"/>
    <property type="evidence" value="ECO:0007669"/>
    <property type="project" value="UniProtKB-KW"/>
</dbReference>
<evidence type="ECO:0000256" key="4">
    <source>
        <dbReference type="ARBA" id="ARBA00022806"/>
    </source>
</evidence>
<keyword evidence="4" id="KW-0347">Helicase</keyword>
<dbReference type="SUPFAM" id="SSF52540">
    <property type="entry name" value="P-loop containing nucleoside triphosphate hydrolases"/>
    <property type="match status" value="1"/>
</dbReference>
<dbReference type="CDD" id="cd18791">
    <property type="entry name" value="SF2_C_RHA"/>
    <property type="match status" value="1"/>
</dbReference>
<organism evidence="9 10">
    <name type="scientific">Dissostichus mawsoni</name>
    <name type="common">Antarctic cod</name>
    <dbReference type="NCBI Taxonomy" id="36200"/>
    <lineage>
        <taxon>Eukaryota</taxon>
        <taxon>Metazoa</taxon>
        <taxon>Chordata</taxon>
        <taxon>Craniata</taxon>
        <taxon>Vertebrata</taxon>
        <taxon>Euteleostomi</taxon>
        <taxon>Actinopterygii</taxon>
        <taxon>Neopterygii</taxon>
        <taxon>Teleostei</taxon>
        <taxon>Neoteleostei</taxon>
        <taxon>Acanthomorphata</taxon>
        <taxon>Eupercaria</taxon>
        <taxon>Perciformes</taxon>
        <taxon>Notothenioidei</taxon>
        <taxon>Nototheniidae</taxon>
        <taxon>Dissostichus</taxon>
    </lineage>
</organism>
<evidence type="ECO:0000256" key="6">
    <source>
        <dbReference type="ARBA" id="ARBA00047984"/>
    </source>
</evidence>
<sequence length="378" mass="42140">MTDGMLLREAIGDPLLLRYTVVVLDEAHERTVHTDVLFGVVIVMSATMDVDLFSEYFNKSPVLYLEGRQHPIQIYYTKHPQSDYLQAALVTIFQIHQEAPPSHDILVFMTGQEEIEALARTCRDIAKHLPDGCGPMLVIPLYASLPPAQQLRCFQPAPKGCRKVILSTNIAETSVTISGIKFVIDSGMVKAKRFSPGVAASGPGRQGGSGSCYRLYTENEFDSLIPMTVPEIQRYQAVRSAVNHLELLGAVERKEGQVFLTALGKKMASFPLEPRYSKTILLSPDYSCSDEILSIVSLLSVDTVLFNPPAKREEVLAARKKFSSSEGDHITLLNIYRAFKKVSSNKEWCRENFVNSRNMGLVKDVQAQLRDICLKVRS</sequence>
<dbReference type="PANTHER" id="PTHR18934:SF118">
    <property type="entry name" value="ATP-DEPENDENT RNA HELICASE DHX33"/>
    <property type="match status" value="1"/>
</dbReference>
<proteinExistence type="predicted"/>
<keyword evidence="10" id="KW-1185">Reference proteome</keyword>
<dbReference type="EC" id="3.6.4.13" evidence="1"/>
<name>A0A7J5XVZ0_DISMA</name>
<dbReference type="GO" id="GO:0003724">
    <property type="term" value="F:RNA helicase activity"/>
    <property type="evidence" value="ECO:0007669"/>
    <property type="project" value="UniProtKB-EC"/>
</dbReference>
<dbReference type="PROSITE" id="PS51192">
    <property type="entry name" value="HELICASE_ATP_BIND_1"/>
    <property type="match status" value="1"/>
</dbReference>
<dbReference type="GO" id="GO:0005730">
    <property type="term" value="C:nucleolus"/>
    <property type="evidence" value="ECO:0007669"/>
    <property type="project" value="TreeGrafter"/>
</dbReference>
<dbReference type="Proteomes" id="UP000518266">
    <property type="component" value="Unassembled WGS sequence"/>
</dbReference>
<comment type="caution">
    <text evidence="9">The sequence shown here is derived from an EMBL/GenBank/DDBJ whole genome shotgun (WGS) entry which is preliminary data.</text>
</comment>
<dbReference type="SMART" id="SM00490">
    <property type="entry name" value="HELICc"/>
    <property type="match status" value="1"/>
</dbReference>
<dbReference type="FunFam" id="3.40.50.300:FF:002859">
    <property type="entry name" value="putative pre-mRNA-splicing factor ATP-dependent RNA helicase DHX16 isoform X1"/>
    <property type="match status" value="1"/>
</dbReference>
<gene>
    <name evidence="9" type="ORF">F7725_007137</name>
</gene>
<dbReference type="GO" id="GO:0045943">
    <property type="term" value="P:positive regulation of transcription by RNA polymerase I"/>
    <property type="evidence" value="ECO:0007669"/>
    <property type="project" value="TreeGrafter"/>
</dbReference>
<feature type="domain" description="Helicase C-terminal" evidence="8">
    <location>
        <begin position="84"/>
        <end position="249"/>
    </location>
</feature>
<dbReference type="PANTHER" id="PTHR18934">
    <property type="entry name" value="ATP-DEPENDENT RNA HELICASE"/>
    <property type="match status" value="1"/>
</dbReference>
<keyword evidence="2" id="KW-0547">Nucleotide-binding</keyword>
<dbReference type="Gene3D" id="3.40.50.300">
    <property type="entry name" value="P-loop containing nucleotide triphosphate hydrolases"/>
    <property type="match status" value="2"/>
</dbReference>
<dbReference type="InterPro" id="IPR048333">
    <property type="entry name" value="HA2_WH"/>
</dbReference>
<dbReference type="AlphaFoldDB" id="A0A7J5XVZ0"/>
<keyword evidence="3" id="KW-0378">Hydrolase</keyword>
<reference evidence="9 10" key="1">
    <citation type="submission" date="2020-03" db="EMBL/GenBank/DDBJ databases">
        <title>Dissostichus mawsoni Genome sequencing and assembly.</title>
        <authorList>
            <person name="Park H."/>
        </authorList>
    </citation>
    <scope>NUCLEOTIDE SEQUENCE [LARGE SCALE GENOMIC DNA]</scope>
    <source>
        <strain evidence="9">DM0001</strain>
        <tissue evidence="9">Muscle</tissue>
    </source>
</reference>
<dbReference type="InterPro" id="IPR001650">
    <property type="entry name" value="Helicase_C-like"/>
</dbReference>
<dbReference type="InterPro" id="IPR007502">
    <property type="entry name" value="Helicase-assoc_dom"/>
</dbReference>
<evidence type="ECO:0000256" key="5">
    <source>
        <dbReference type="ARBA" id="ARBA00022840"/>
    </source>
</evidence>
<evidence type="ECO:0000256" key="2">
    <source>
        <dbReference type="ARBA" id="ARBA00022741"/>
    </source>
</evidence>
<protein>
    <recommendedName>
        <fullName evidence="1">RNA helicase</fullName>
        <ecNumber evidence="1">3.6.4.13</ecNumber>
    </recommendedName>
</protein>
<keyword evidence="5" id="KW-0067">ATP-binding</keyword>
<feature type="domain" description="Helicase ATP-binding" evidence="7">
    <location>
        <begin position="1"/>
        <end position="66"/>
    </location>
</feature>